<evidence type="ECO:0000256" key="6">
    <source>
        <dbReference type="ARBA" id="ARBA00022840"/>
    </source>
</evidence>
<dbReference type="InterPro" id="IPR003593">
    <property type="entry name" value="AAA+_ATPase"/>
</dbReference>
<reference evidence="10" key="1">
    <citation type="journal article" date="2020" name="Appl. Environ. Microbiol.">
        <title>Medium-Chain Fatty Acid Synthesis by 'Candidatus Weimeria bifida' gen. nov., sp. nov., and 'Candidatus Pseudoramibacter fermentans' sp. nov.</title>
        <authorList>
            <person name="Scarborough M.J."/>
            <person name="Myers K.S."/>
            <person name="Donohue T.J."/>
            <person name="Noguera D.R."/>
        </authorList>
    </citation>
    <scope>NUCLEOTIDE SEQUENCE</scope>
    <source>
        <strain evidence="10">EUB1.1</strain>
    </source>
</reference>
<evidence type="ECO:0000256" key="7">
    <source>
        <dbReference type="ARBA" id="ARBA00022967"/>
    </source>
</evidence>
<keyword evidence="11" id="KW-1185">Reference proteome</keyword>
<dbReference type="SMART" id="SM00382">
    <property type="entry name" value="AAA"/>
    <property type="match status" value="1"/>
</dbReference>
<evidence type="ECO:0000256" key="3">
    <source>
        <dbReference type="ARBA" id="ARBA00022448"/>
    </source>
</evidence>
<evidence type="ECO:0000256" key="1">
    <source>
        <dbReference type="ARBA" id="ARBA00004202"/>
    </source>
</evidence>
<keyword evidence="3" id="KW-0813">Transport</keyword>
<accession>A0A6L5GR24</accession>
<dbReference type="GO" id="GO:0005524">
    <property type="term" value="F:ATP binding"/>
    <property type="evidence" value="ECO:0007669"/>
    <property type="project" value="UniProtKB-KW"/>
</dbReference>
<dbReference type="SUPFAM" id="SSF52540">
    <property type="entry name" value="P-loop containing nucleoside triphosphate hydrolases"/>
    <property type="match status" value="1"/>
</dbReference>
<keyword evidence="4" id="KW-1003">Cell membrane</keyword>
<organism evidence="10 11">
    <name type="scientific">Candidatus Pseudoramibacter fermentans</name>
    <dbReference type="NCBI Taxonomy" id="2594427"/>
    <lineage>
        <taxon>Bacteria</taxon>
        <taxon>Bacillati</taxon>
        <taxon>Bacillota</taxon>
        <taxon>Clostridia</taxon>
        <taxon>Eubacteriales</taxon>
        <taxon>Eubacteriaceae</taxon>
        <taxon>Pseudoramibacter</taxon>
    </lineage>
</organism>
<dbReference type="Proteomes" id="UP000473648">
    <property type="component" value="Unassembled WGS sequence"/>
</dbReference>
<evidence type="ECO:0000256" key="5">
    <source>
        <dbReference type="ARBA" id="ARBA00022741"/>
    </source>
</evidence>
<dbReference type="AlphaFoldDB" id="A0A6L5GR24"/>
<keyword evidence="5" id="KW-0547">Nucleotide-binding</keyword>
<dbReference type="InterPro" id="IPR050095">
    <property type="entry name" value="ECF_ABC_transporter_ATP-bd"/>
</dbReference>
<evidence type="ECO:0000256" key="4">
    <source>
        <dbReference type="ARBA" id="ARBA00022475"/>
    </source>
</evidence>
<sequence>MIQLEHIDYDYQEIPALRDITYSFEMGNCYCLEGPNGCGKSTLFRILNGLAFPTGGRYLLDGEAITEKRLRDDAFAKVFHAKIGYVFQNSEVQLFCKNVEDEIAFGLFQLGLPEDEIRERVEKYIRLLKLEPLRKRTPYNLSGGEKKRVALGAVLAMDPPILMLDEPLSGLDEDGQQWITDFIASLKSTGKLIIISTHNRELAERLADVHVRMDKDHRIICP</sequence>
<evidence type="ECO:0000256" key="8">
    <source>
        <dbReference type="ARBA" id="ARBA00023136"/>
    </source>
</evidence>
<keyword evidence="6 10" id="KW-0067">ATP-binding</keyword>
<dbReference type="InterPro" id="IPR017871">
    <property type="entry name" value="ABC_transporter-like_CS"/>
</dbReference>
<keyword evidence="7" id="KW-1278">Translocase</keyword>
<keyword evidence="8" id="KW-0472">Membrane</keyword>
<comment type="subcellular location">
    <subcellularLocation>
        <location evidence="1">Cell membrane</location>
        <topology evidence="1">Peripheral membrane protein</topology>
    </subcellularLocation>
</comment>
<dbReference type="InterPro" id="IPR003439">
    <property type="entry name" value="ABC_transporter-like_ATP-bd"/>
</dbReference>
<name>A0A6L5GR24_9FIRM</name>
<dbReference type="Gene3D" id="3.40.50.300">
    <property type="entry name" value="P-loop containing nucleotide triphosphate hydrolases"/>
    <property type="match status" value="1"/>
</dbReference>
<evidence type="ECO:0000313" key="11">
    <source>
        <dbReference type="Proteomes" id="UP000473648"/>
    </source>
</evidence>
<dbReference type="GO" id="GO:0042626">
    <property type="term" value="F:ATPase-coupled transmembrane transporter activity"/>
    <property type="evidence" value="ECO:0007669"/>
    <property type="project" value="TreeGrafter"/>
</dbReference>
<dbReference type="PROSITE" id="PS50893">
    <property type="entry name" value="ABC_TRANSPORTER_2"/>
    <property type="match status" value="1"/>
</dbReference>
<evidence type="ECO:0000313" key="10">
    <source>
        <dbReference type="EMBL" id="MQM72290.1"/>
    </source>
</evidence>
<proteinExistence type="inferred from homology"/>
<dbReference type="GO" id="GO:0016887">
    <property type="term" value="F:ATP hydrolysis activity"/>
    <property type="evidence" value="ECO:0007669"/>
    <property type="project" value="InterPro"/>
</dbReference>
<dbReference type="CDD" id="cd03225">
    <property type="entry name" value="ABC_cobalt_CbiO_domain1"/>
    <property type="match status" value="1"/>
</dbReference>
<comment type="similarity">
    <text evidence="2">Belongs to the ABC transporter superfamily.</text>
</comment>
<evidence type="ECO:0000256" key="2">
    <source>
        <dbReference type="ARBA" id="ARBA00005417"/>
    </source>
</evidence>
<dbReference type="InterPro" id="IPR015856">
    <property type="entry name" value="ABC_transpr_CbiO/EcfA_su"/>
</dbReference>
<dbReference type="PROSITE" id="PS00211">
    <property type="entry name" value="ABC_TRANSPORTER_1"/>
    <property type="match status" value="1"/>
</dbReference>
<gene>
    <name evidence="10" type="ORF">FRC53_02430</name>
</gene>
<dbReference type="PANTHER" id="PTHR43553">
    <property type="entry name" value="HEAVY METAL TRANSPORTER"/>
    <property type="match status" value="1"/>
</dbReference>
<feature type="domain" description="ABC transporter" evidence="9">
    <location>
        <begin position="2"/>
        <end position="222"/>
    </location>
</feature>
<dbReference type="Pfam" id="PF00005">
    <property type="entry name" value="ABC_tran"/>
    <property type="match status" value="1"/>
</dbReference>
<comment type="caution">
    <text evidence="10">The sequence shown here is derived from an EMBL/GenBank/DDBJ whole genome shotgun (WGS) entry which is preliminary data.</text>
</comment>
<dbReference type="InterPro" id="IPR027417">
    <property type="entry name" value="P-loop_NTPase"/>
</dbReference>
<dbReference type="EMBL" id="VOGB01000004">
    <property type="protein sequence ID" value="MQM72290.1"/>
    <property type="molecule type" value="Genomic_DNA"/>
</dbReference>
<dbReference type="GO" id="GO:0043190">
    <property type="term" value="C:ATP-binding cassette (ABC) transporter complex"/>
    <property type="evidence" value="ECO:0007669"/>
    <property type="project" value="TreeGrafter"/>
</dbReference>
<evidence type="ECO:0000259" key="9">
    <source>
        <dbReference type="PROSITE" id="PS50893"/>
    </source>
</evidence>
<protein>
    <submittedName>
        <fullName evidence="10">ABC transporter ATP-binding protein</fullName>
    </submittedName>
</protein>